<proteinExistence type="predicted"/>
<organism evidence="1 2">
    <name type="scientific">Elysia crispata</name>
    <name type="common">lettuce slug</name>
    <dbReference type="NCBI Taxonomy" id="231223"/>
    <lineage>
        <taxon>Eukaryota</taxon>
        <taxon>Metazoa</taxon>
        <taxon>Spiralia</taxon>
        <taxon>Lophotrochozoa</taxon>
        <taxon>Mollusca</taxon>
        <taxon>Gastropoda</taxon>
        <taxon>Heterobranchia</taxon>
        <taxon>Euthyneura</taxon>
        <taxon>Panpulmonata</taxon>
        <taxon>Sacoglossa</taxon>
        <taxon>Placobranchoidea</taxon>
        <taxon>Plakobranchidae</taxon>
        <taxon>Elysia</taxon>
    </lineage>
</organism>
<sequence length="100" mass="11387">MVKRKKQTSKMETRDFTLYQSTPCLPEGLGKSFSAPDRTGNLKFSSVNPGVFVSRHTGWTVMIPQPLCTVIWRSYNTRANLPRPKITAHGRRRNLTPRLA</sequence>
<gene>
    <name evidence="1" type="ORF">RRG08_012776</name>
</gene>
<reference evidence="1" key="1">
    <citation type="journal article" date="2023" name="G3 (Bethesda)">
        <title>A reference genome for the long-term kleptoplast-retaining sea slug Elysia crispata morphotype clarki.</title>
        <authorList>
            <person name="Eastman K.E."/>
            <person name="Pendleton A.L."/>
            <person name="Shaikh M.A."/>
            <person name="Suttiyut T."/>
            <person name="Ogas R."/>
            <person name="Tomko P."/>
            <person name="Gavelis G."/>
            <person name="Widhalm J.R."/>
            <person name="Wisecaver J.H."/>
        </authorList>
    </citation>
    <scope>NUCLEOTIDE SEQUENCE</scope>
    <source>
        <strain evidence="1">ECLA1</strain>
    </source>
</reference>
<name>A0AAE0YRQ3_9GAST</name>
<accession>A0AAE0YRQ3</accession>
<dbReference type="Proteomes" id="UP001283361">
    <property type="component" value="Unassembled WGS sequence"/>
</dbReference>
<protein>
    <submittedName>
        <fullName evidence="1">Uncharacterized protein</fullName>
    </submittedName>
</protein>
<comment type="caution">
    <text evidence="1">The sequence shown here is derived from an EMBL/GenBank/DDBJ whole genome shotgun (WGS) entry which is preliminary data.</text>
</comment>
<evidence type="ECO:0000313" key="1">
    <source>
        <dbReference type="EMBL" id="KAK3755554.1"/>
    </source>
</evidence>
<dbReference type="AlphaFoldDB" id="A0AAE0YRQ3"/>
<evidence type="ECO:0000313" key="2">
    <source>
        <dbReference type="Proteomes" id="UP001283361"/>
    </source>
</evidence>
<keyword evidence="2" id="KW-1185">Reference proteome</keyword>
<dbReference type="EMBL" id="JAWDGP010005594">
    <property type="protein sequence ID" value="KAK3755554.1"/>
    <property type="molecule type" value="Genomic_DNA"/>
</dbReference>